<organism evidence="1">
    <name type="scientific">Pinus koraiensis</name>
    <name type="common">Korean pine</name>
    <dbReference type="NCBI Taxonomy" id="88728"/>
    <lineage>
        <taxon>Eukaryota</taxon>
        <taxon>Viridiplantae</taxon>
        <taxon>Streptophyta</taxon>
        <taxon>Embryophyta</taxon>
        <taxon>Tracheophyta</taxon>
        <taxon>Spermatophyta</taxon>
        <taxon>Pinopsida</taxon>
        <taxon>Pinidae</taxon>
        <taxon>Conifers I</taxon>
        <taxon>Pinales</taxon>
        <taxon>Pinaceae</taxon>
        <taxon>Pinus</taxon>
        <taxon>Pinus subgen. Strobus</taxon>
    </lineage>
</organism>
<sequence>MSCTDSSIPIIAEYSCFMFSNFTRVIHVPSTSPSKALRIAMPIVSARPLRSGDRAKRP</sequence>
<protein>
    <submittedName>
        <fullName evidence="1">ORF58c</fullName>
    </submittedName>
</protein>
<accession>A4QM55</accession>
<keyword evidence="1" id="KW-0150">Chloroplast</keyword>
<evidence type="ECO:0000313" key="1">
    <source>
        <dbReference type="EMBL" id="ABP35392.1"/>
    </source>
</evidence>
<dbReference type="AlphaFoldDB" id="A4QM55"/>
<reference evidence="1" key="1">
    <citation type="submission" date="2007-04" db="EMBL/GenBank/DDBJ databases">
        <authorList>
            <person name="Noh E.W."/>
            <person name="Lee J.S."/>
            <person name="Choi Y.I."/>
            <person name="Han M.S."/>
            <person name="Yi Y.S."/>
            <person name="Han S.U."/>
        </authorList>
    </citation>
    <scope>NUCLEOTIDE SEQUENCE</scope>
</reference>
<geneLocation type="chloroplast" evidence="1"/>
<proteinExistence type="predicted"/>
<dbReference type="EMBL" id="AY228468">
    <property type="protein sequence ID" value="ABP35392.1"/>
    <property type="molecule type" value="Genomic_DNA"/>
</dbReference>
<keyword evidence="1" id="KW-0934">Plastid</keyword>
<name>A4QM55_PINKO</name>